<evidence type="ECO:0000313" key="3">
    <source>
        <dbReference type="Proteomes" id="UP001607303"/>
    </source>
</evidence>
<keyword evidence="3" id="KW-1185">Reference proteome</keyword>
<evidence type="ECO:0000256" key="1">
    <source>
        <dbReference type="SAM" id="MobiDB-lite"/>
    </source>
</evidence>
<dbReference type="EMBL" id="JAYRBN010000058">
    <property type="protein sequence ID" value="KAL2742421.1"/>
    <property type="molecule type" value="Genomic_DNA"/>
</dbReference>
<feature type="region of interest" description="Disordered" evidence="1">
    <location>
        <begin position="103"/>
        <end position="181"/>
    </location>
</feature>
<gene>
    <name evidence="2" type="ORF">V1477_010050</name>
</gene>
<feature type="compositionally biased region" description="Basic and acidic residues" evidence="1">
    <location>
        <begin position="140"/>
        <end position="149"/>
    </location>
</feature>
<feature type="compositionally biased region" description="Basic and acidic residues" evidence="1">
    <location>
        <begin position="104"/>
        <end position="131"/>
    </location>
</feature>
<dbReference type="AlphaFoldDB" id="A0ABD2CBI0"/>
<evidence type="ECO:0000313" key="2">
    <source>
        <dbReference type="EMBL" id="KAL2742421.1"/>
    </source>
</evidence>
<comment type="caution">
    <text evidence="2">The sequence shown here is derived from an EMBL/GenBank/DDBJ whole genome shotgun (WGS) entry which is preliminary data.</text>
</comment>
<name>A0ABD2CBI0_VESMC</name>
<feature type="compositionally biased region" description="Acidic residues" evidence="1">
    <location>
        <begin position="150"/>
        <end position="160"/>
    </location>
</feature>
<sequence>MAHGFFFSLLSPLTPDFVRSLFGKFRAVTLRIKGCVVSGQSGRRRDPRVRLEQPPFVRGITSAMEDEKDEGKRNISMVMATRLELAAIKNANKRWKMTMGEAKMNIHEKSPKKRKDNEAGRSRSRGHEGHEGVCTCTKPGVREIDKEEKEVEEEEEEEEMTMWWWVPEGTMSSQRATSCDL</sequence>
<feature type="compositionally biased region" description="Polar residues" evidence="1">
    <location>
        <begin position="170"/>
        <end position="181"/>
    </location>
</feature>
<reference evidence="2 3" key="1">
    <citation type="journal article" date="2024" name="Ann. Entomol. Soc. Am.">
        <title>Genomic analyses of the southern and eastern yellowjacket wasps (Hymenoptera: Vespidae) reveal evolutionary signatures of social life.</title>
        <authorList>
            <person name="Catto M.A."/>
            <person name="Caine P.B."/>
            <person name="Orr S.E."/>
            <person name="Hunt B.G."/>
            <person name="Goodisman M.A.D."/>
        </authorList>
    </citation>
    <scope>NUCLEOTIDE SEQUENCE [LARGE SCALE GENOMIC DNA]</scope>
    <source>
        <strain evidence="2">232</strain>
        <tissue evidence="2">Head and thorax</tissue>
    </source>
</reference>
<organism evidence="2 3">
    <name type="scientific">Vespula maculifrons</name>
    <name type="common">Eastern yellow jacket</name>
    <name type="synonym">Wasp</name>
    <dbReference type="NCBI Taxonomy" id="7453"/>
    <lineage>
        <taxon>Eukaryota</taxon>
        <taxon>Metazoa</taxon>
        <taxon>Ecdysozoa</taxon>
        <taxon>Arthropoda</taxon>
        <taxon>Hexapoda</taxon>
        <taxon>Insecta</taxon>
        <taxon>Pterygota</taxon>
        <taxon>Neoptera</taxon>
        <taxon>Endopterygota</taxon>
        <taxon>Hymenoptera</taxon>
        <taxon>Apocrita</taxon>
        <taxon>Aculeata</taxon>
        <taxon>Vespoidea</taxon>
        <taxon>Vespidae</taxon>
        <taxon>Vespinae</taxon>
        <taxon>Vespula</taxon>
    </lineage>
</organism>
<proteinExistence type="predicted"/>
<accession>A0ABD2CBI0</accession>
<dbReference type="Proteomes" id="UP001607303">
    <property type="component" value="Unassembled WGS sequence"/>
</dbReference>
<protein>
    <submittedName>
        <fullName evidence="2">Uncharacterized protein</fullName>
    </submittedName>
</protein>